<protein>
    <submittedName>
        <fullName evidence="4">Diaminopropionate ammonia-lyase</fullName>
    </submittedName>
</protein>
<proteinExistence type="predicted"/>
<evidence type="ECO:0000259" key="3">
    <source>
        <dbReference type="Pfam" id="PF00291"/>
    </source>
</evidence>
<dbReference type="GO" id="GO:0030170">
    <property type="term" value="F:pyridoxal phosphate binding"/>
    <property type="evidence" value="ECO:0007669"/>
    <property type="project" value="InterPro"/>
</dbReference>
<sequence>MDIARRTIGCWPGYSPSPIRELSDLASELNVGKIYFKDESVRFGLGSFKPLGGAFAVSRALSRHLTEEAGEVAPDLTSPDMKARVAGLTVTAATDGNHGRSVAWGAQMFGCRCVIFVCSSVTQQRKDAIAAYGAEIREVDGSFDDAVRLAGVTAKEQGWFVIPDTSDGETVTAPRDVTQGYMMMVDEALEQLKDEPPVTHIFLQAGVGGMASASAARFWQAYGDKRPVTTLVEPEQCACWYESLVAGKPVPVTGDIDSAMAGLSCGEVSLIAWPVLKTGADFMVTLNDGAVPVMMRYLAERGGDDRPVVAGETGISGLAGLVAAAQDDALRKQMGLGPDSRIFVVNSEGDTDPEAYKTIVGKSASEVLEQ</sequence>
<dbReference type="InterPro" id="IPR001926">
    <property type="entry name" value="TrpB-like_PALP"/>
</dbReference>
<dbReference type="PANTHER" id="PTHR42937:SF1">
    <property type="entry name" value="DIAMINOPROPIONATE AMMONIA-LYASE"/>
    <property type="match status" value="1"/>
</dbReference>
<dbReference type="EMBL" id="FOVR01000016">
    <property type="protein sequence ID" value="SFO94078.1"/>
    <property type="molecule type" value="Genomic_DNA"/>
</dbReference>
<name>A0A1I5LA31_9HYPH</name>
<gene>
    <name evidence="4" type="ORF">SAMN04488056_11651</name>
</gene>
<dbReference type="NCBIfam" id="NF006058">
    <property type="entry name" value="PRK08206.1"/>
    <property type="match status" value="1"/>
</dbReference>
<dbReference type="NCBIfam" id="TIGR01747">
    <property type="entry name" value="diampropi_NH3ly"/>
    <property type="match status" value="1"/>
</dbReference>
<feature type="domain" description="Tryptophan synthase beta chain-like PALP" evidence="3">
    <location>
        <begin position="12"/>
        <end position="346"/>
    </location>
</feature>
<evidence type="ECO:0000313" key="4">
    <source>
        <dbReference type="EMBL" id="SFO94078.1"/>
    </source>
</evidence>
<accession>A0A1I5LA31</accession>
<dbReference type="InterPro" id="IPR010081">
    <property type="entry name" value="DiNH2opropionate_NH3_lyase"/>
</dbReference>
<keyword evidence="2" id="KW-0663">Pyridoxal phosphate</keyword>
<dbReference type="STRING" id="655353.SAMN04488056_11651"/>
<dbReference type="PANTHER" id="PTHR42937">
    <property type="match status" value="1"/>
</dbReference>
<evidence type="ECO:0000256" key="1">
    <source>
        <dbReference type="ARBA" id="ARBA00001933"/>
    </source>
</evidence>
<dbReference type="InterPro" id="IPR036052">
    <property type="entry name" value="TrpB-like_PALP_sf"/>
</dbReference>
<dbReference type="SUPFAM" id="SSF53686">
    <property type="entry name" value="Tryptophan synthase beta subunit-like PLP-dependent enzymes"/>
    <property type="match status" value="1"/>
</dbReference>
<keyword evidence="4" id="KW-0456">Lyase</keyword>
<dbReference type="GO" id="GO:0008838">
    <property type="term" value="F:diaminopropionate ammonia-lyase activity"/>
    <property type="evidence" value="ECO:0007669"/>
    <property type="project" value="InterPro"/>
</dbReference>
<dbReference type="Proteomes" id="UP000199236">
    <property type="component" value="Unassembled WGS sequence"/>
</dbReference>
<evidence type="ECO:0000256" key="2">
    <source>
        <dbReference type="ARBA" id="ARBA00022898"/>
    </source>
</evidence>
<keyword evidence="5" id="KW-1185">Reference proteome</keyword>
<organism evidence="4 5">
    <name type="scientific">Cohaesibacter marisflavi</name>
    <dbReference type="NCBI Taxonomy" id="655353"/>
    <lineage>
        <taxon>Bacteria</taxon>
        <taxon>Pseudomonadati</taxon>
        <taxon>Pseudomonadota</taxon>
        <taxon>Alphaproteobacteria</taxon>
        <taxon>Hyphomicrobiales</taxon>
        <taxon>Cohaesibacteraceae</taxon>
    </lineage>
</organism>
<dbReference type="Pfam" id="PF00291">
    <property type="entry name" value="PALP"/>
    <property type="match status" value="1"/>
</dbReference>
<evidence type="ECO:0000313" key="5">
    <source>
        <dbReference type="Proteomes" id="UP000199236"/>
    </source>
</evidence>
<dbReference type="AlphaFoldDB" id="A0A1I5LA31"/>
<reference evidence="4 5" key="1">
    <citation type="submission" date="2016-10" db="EMBL/GenBank/DDBJ databases">
        <authorList>
            <person name="de Groot N.N."/>
        </authorList>
    </citation>
    <scope>NUCLEOTIDE SEQUENCE [LARGE SCALE GENOMIC DNA]</scope>
    <source>
        <strain evidence="4 5">CGMCC 1.9157</strain>
    </source>
</reference>
<comment type="cofactor">
    <cofactor evidence="1">
        <name>pyridoxal 5'-phosphate</name>
        <dbReference type="ChEBI" id="CHEBI:597326"/>
    </cofactor>
</comment>
<dbReference type="Gene3D" id="3.40.50.1100">
    <property type="match status" value="3"/>
</dbReference>